<dbReference type="InterPro" id="IPR037026">
    <property type="entry name" value="Vgr_OB-fold_dom_sf"/>
</dbReference>
<evidence type="ECO:0000256" key="1">
    <source>
        <dbReference type="SAM" id="MobiDB-lite"/>
    </source>
</evidence>
<organism evidence="3 4">
    <name type="scientific">Campylobacter hyointestinalis subsp. hyointestinalis</name>
    <dbReference type="NCBI Taxonomy" id="91352"/>
    <lineage>
        <taxon>Bacteria</taxon>
        <taxon>Pseudomonadati</taxon>
        <taxon>Campylobacterota</taxon>
        <taxon>Epsilonproteobacteria</taxon>
        <taxon>Campylobacterales</taxon>
        <taxon>Campylobacteraceae</taxon>
        <taxon>Campylobacter</taxon>
    </lineage>
</organism>
<dbReference type="Pfam" id="PF18352">
    <property type="entry name" value="Gp138_N"/>
    <property type="match status" value="1"/>
</dbReference>
<accession>A0A0S4R234</accession>
<evidence type="ECO:0000313" key="3">
    <source>
        <dbReference type="EMBL" id="CUU68146.1"/>
    </source>
</evidence>
<dbReference type="Gene3D" id="2.40.50.230">
    <property type="entry name" value="Gp5 N-terminal domain"/>
    <property type="match status" value="1"/>
</dbReference>
<reference evidence="3 4" key="1">
    <citation type="submission" date="2015-11" db="EMBL/GenBank/DDBJ databases">
        <authorList>
            <consortium name="Pathogen Informatics"/>
        </authorList>
    </citation>
    <scope>NUCLEOTIDE SEQUENCE [LARGE SCALE GENOMIC DNA]</scope>
    <source>
        <strain evidence="3 4">006A-0059</strain>
    </source>
</reference>
<gene>
    <name evidence="3" type="ORF">ERS686654_00058</name>
</gene>
<name>A0A0S4R234_CAMHY</name>
<protein>
    <recommendedName>
        <fullName evidence="2">Phage protein Gp138 N-terminal domain-containing protein</fullName>
    </recommendedName>
</protein>
<evidence type="ECO:0000259" key="2">
    <source>
        <dbReference type="Pfam" id="PF18352"/>
    </source>
</evidence>
<sequence length="218" mass="23563">MSVNIPFTDPANEGSLEGVLKTVNNKLLQSLDKCLPAKIIKVDRAKNRVQVQPLITRLKTDGGVLSRAPIIDIPIVNISGGGFIINFPLQVGDLGWVFACDRDITLFKKSYSEAKPNTIRKHTFEDSIFLPDIINPVGINISDSSALVIQSCDGSTKIAMEKGKITIKADTIDFQTPNANFIGGTVKNDGVSIDKNHKHAQGSDSHGDAEQDTTPPIN</sequence>
<dbReference type="RefSeq" id="WP_059434851.1">
    <property type="nucleotide sequence ID" value="NZ_FAVB01000001.1"/>
</dbReference>
<evidence type="ECO:0000313" key="4">
    <source>
        <dbReference type="Proteomes" id="UP000052237"/>
    </source>
</evidence>
<feature type="region of interest" description="Disordered" evidence="1">
    <location>
        <begin position="192"/>
        <end position="218"/>
    </location>
</feature>
<dbReference type="AlphaFoldDB" id="A0A0S4R234"/>
<dbReference type="InterPro" id="IPR041599">
    <property type="entry name" value="Gp138_N"/>
</dbReference>
<feature type="domain" description="Phage protein Gp138 N-terminal" evidence="2">
    <location>
        <begin position="35"/>
        <end position="131"/>
    </location>
</feature>
<comment type="caution">
    <text evidence="3">The sequence shown here is derived from an EMBL/GenBank/DDBJ whole genome shotgun (WGS) entry which is preliminary data.</text>
</comment>
<keyword evidence="4" id="KW-1185">Reference proteome</keyword>
<dbReference type="Proteomes" id="UP000052237">
    <property type="component" value="Unassembled WGS sequence"/>
</dbReference>
<dbReference type="EMBL" id="FAVB01000001">
    <property type="protein sequence ID" value="CUU68146.1"/>
    <property type="molecule type" value="Genomic_DNA"/>
</dbReference>
<proteinExistence type="predicted"/>